<dbReference type="PANTHER" id="PTHR23137:SF29">
    <property type="entry name" value="VESICLE TRANSPORT PROTEIN"/>
    <property type="match status" value="1"/>
</dbReference>
<keyword evidence="5 8" id="KW-1133">Transmembrane helix</keyword>
<dbReference type="Pfam" id="PF04178">
    <property type="entry name" value="Got1"/>
    <property type="match status" value="1"/>
</dbReference>
<dbReference type="InterPro" id="IPR007305">
    <property type="entry name" value="Vesicle_transpt_Got1/SFT2"/>
</dbReference>
<evidence type="ECO:0000256" key="7">
    <source>
        <dbReference type="ARBA" id="ARBA00025800"/>
    </source>
</evidence>
<reference evidence="9" key="1">
    <citation type="journal article" date="2020" name="bioRxiv">
        <title>Hybrid origin of Populus tomentosa Carr. identified through genome sequencing and phylogenomic analysis.</title>
        <authorList>
            <person name="An X."/>
            <person name="Gao K."/>
            <person name="Chen Z."/>
            <person name="Li J."/>
            <person name="Yang X."/>
            <person name="Yang X."/>
            <person name="Zhou J."/>
            <person name="Guo T."/>
            <person name="Zhao T."/>
            <person name="Huang S."/>
            <person name="Miao D."/>
            <person name="Khan W.U."/>
            <person name="Rao P."/>
            <person name="Ye M."/>
            <person name="Lei B."/>
            <person name="Liao W."/>
            <person name="Wang J."/>
            <person name="Ji L."/>
            <person name="Li Y."/>
            <person name="Guo B."/>
            <person name="Mustafa N.S."/>
            <person name="Li S."/>
            <person name="Yun Q."/>
            <person name="Keller S.R."/>
            <person name="Mao J."/>
            <person name="Zhang R."/>
            <person name="Strauss S.H."/>
        </authorList>
    </citation>
    <scope>NUCLEOTIDE SEQUENCE</scope>
    <source>
        <strain evidence="9">GM15</strain>
        <tissue evidence="9">Leaf</tissue>
    </source>
</reference>
<keyword evidence="4 8" id="KW-0653">Protein transport</keyword>
<dbReference type="GO" id="GO:0005737">
    <property type="term" value="C:cytoplasm"/>
    <property type="evidence" value="ECO:0007669"/>
    <property type="project" value="UniProtKB-ARBA"/>
</dbReference>
<proteinExistence type="inferred from homology"/>
<evidence type="ECO:0000256" key="3">
    <source>
        <dbReference type="ARBA" id="ARBA00022692"/>
    </source>
</evidence>
<feature type="transmembrane region" description="Helical" evidence="8">
    <location>
        <begin position="224"/>
        <end position="244"/>
    </location>
</feature>
<feature type="transmembrane region" description="Helical" evidence="8">
    <location>
        <begin position="145"/>
        <end position="167"/>
    </location>
</feature>
<gene>
    <name evidence="9" type="ORF">POTOM_049010</name>
</gene>
<keyword evidence="10" id="KW-1185">Reference proteome</keyword>
<name>A0A8X7Y530_POPTO</name>
<evidence type="ECO:0000256" key="4">
    <source>
        <dbReference type="ARBA" id="ARBA00022927"/>
    </source>
</evidence>
<comment type="caution">
    <text evidence="8">Lacks conserved residue(s) required for the propagation of feature annotation.</text>
</comment>
<comment type="function">
    <text evidence="8">May be involved in fusion of retrograde transport vesicles derived from an endocytic compartment with the Golgi complex.</text>
</comment>
<comment type="caution">
    <text evidence="9">The sequence shown here is derived from an EMBL/GenBank/DDBJ whole genome shotgun (WGS) entry which is preliminary data.</text>
</comment>
<dbReference type="Proteomes" id="UP000886885">
    <property type="component" value="Chromosome 15A"/>
</dbReference>
<evidence type="ECO:0000256" key="2">
    <source>
        <dbReference type="ARBA" id="ARBA00022448"/>
    </source>
</evidence>
<dbReference type="GO" id="GO:0016192">
    <property type="term" value="P:vesicle-mediated transport"/>
    <property type="evidence" value="ECO:0007669"/>
    <property type="project" value="InterPro"/>
</dbReference>
<protein>
    <recommendedName>
        <fullName evidence="8">Vesicle transport protein</fullName>
    </recommendedName>
</protein>
<dbReference type="OrthoDB" id="73614at2759"/>
<sequence length="266" mass="29946">MWKLNQFIPDDDGEREESLLEEESDGICSLSPTQRMYAFAASLAAGLILMFLTTLHNTNMVQPIANLILNFLFPAKASKRDKLSASADHLAFVMLPLHLSHLSLIVFAKPIKFALLFTFGNVLAVGSTAFLIGPGRQLGMMFDPIRIYATVIYIGCVVLALIFALLVSQQFQFISEWVNLKSFLPLFVPSDELSFLVLSFLCCLSEELLSLFHKFTKISVKIHSKILTVFAIIFEICALIWYGLSYIPFARRMVSSLMIRLFDTEL</sequence>
<evidence type="ECO:0000256" key="6">
    <source>
        <dbReference type="ARBA" id="ARBA00023136"/>
    </source>
</evidence>
<dbReference type="GO" id="GO:0015031">
    <property type="term" value="P:protein transport"/>
    <property type="evidence" value="ECO:0007669"/>
    <property type="project" value="UniProtKB-KW"/>
</dbReference>
<dbReference type="EMBL" id="JAAWWB010000029">
    <property type="protein sequence ID" value="KAG6746648.1"/>
    <property type="molecule type" value="Genomic_DNA"/>
</dbReference>
<evidence type="ECO:0000256" key="5">
    <source>
        <dbReference type="ARBA" id="ARBA00022989"/>
    </source>
</evidence>
<evidence type="ECO:0000313" key="10">
    <source>
        <dbReference type="Proteomes" id="UP000886885"/>
    </source>
</evidence>
<keyword evidence="2 8" id="KW-0813">Transport</keyword>
<dbReference type="InterPro" id="IPR011691">
    <property type="entry name" value="Vesicle_transpt_SFT2"/>
</dbReference>
<organism evidence="9 10">
    <name type="scientific">Populus tomentosa</name>
    <name type="common">Chinese white poplar</name>
    <dbReference type="NCBI Taxonomy" id="118781"/>
    <lineage>
        <taxon>Eukaryota</taxon>
        <taxon>Viridiplantae</taxon>
        <taxon>Streptophyta</taxon>
        <taxon>Embryophyta</taxon>
        <taxon>Tracheophyta</taxon>
        <taxon>Spermatophyta</taxon>
        <taxon>Magnoliopsida</taxon>
        <taxon>eudicotyledons</taxon>
        <taxon>Gunneridae</taxon>
        <taxon>Pentapetalae</taxon>
        <taxon>rosids</taxon>
        <taxon>fabids</taxon>
        <taxon>Malpighiales</taxon>
        <taxon>Salicaceae</taxon>
        <taxon>Saliceae</taxon>
        <taxon>Populus</taxon>
    </lineage>
</organism>
<keyword evidence="3 8" id="KW-0812">Transmembrane</keyword>
<comment type="subcellular location">
    <subcellularLocation>
        <location evidence="1 8">Membrane</location>
        <topology evidence="1 8">Multi-pass membrane protein</topology>
    </subcellularLocation>
</comment>
<dbReference type="PANTHER" id="PTHR23137">
    <property type="entry name" value="VESICLE TRANSPORT PROTEIN-RELATED"/>
    <property type="match status" value="1"/>
</dbReference>
<feature type="transmembrane region" description="Helical" evidence="8">
    <location>
        <begin position="89"/>
        <end position="107"/>
    </location>
</feature>
<evidence type="ECO:0000313" key="9">
    <source>
        <dbReference type="EMBL" id="KAG6746648.1"/>
    </source>
</evidence>
<feature type="transmembrane region" description="Helical" evidence="8">
    <location>
        <begin position="113"/>
        <end position="133"/>
    </location>
</feature>
<keyword evidence="6 8" id="KW-0472">Membrane</keyword>
<dbReference type="GO" id="GO:0012505">
    <property type="term" value="C:endomembrane system"/>
    <property type="evidence" value="ECO:0007669"/>
    <property type="project" value="UniProtKB-ARBA"/>
</dbReference>
<dbReference type="AlphaFoldDB" id="A0A8X7Y530"/>
<evidence type="ECO:0000256" key="1">
    <source>
        <dbReference type="ARBA" id="ARBA00004141"/>
    </source>
</evidence>
<comment type="similarity">
    <text evidence="7 8">Belongs to the SFT2 family.</text>
</comment>
<accession>A0A8X7Y530</accession>
<feature type="transmembrane region" description="Helical" evidence="8">
    <location>
        <begin position="36"/>
        <end position="54"/>
    </location>
</feature>
<evidence type="ECO:0000256" key="8">
    <source>
        <dbReference type="RuleBase" id="RU363111"/>
    </source>
</evidence>
<dbReference type="GO" id="GO:0016020">
    <property type="term" value="C:membrane"/>
    <property type="evidence" value="ECO:0007669"/>
    <property type="project" value="UniProtKB-SubCell"/>
</dbReference>